<dbReference type="RefSeq" id="WP_013021095.1">
    <property type="nucleotide sequence ID" value="NC_013947.1"/>
</dbReference>
<proteinExistence type="predicted"/>
<name>D3PZZ5_STANL</name>
<dbReference type="AlphaFoldDB" id="D3PZZ5"/>
<reference evidence="1 2" key="1">
    <citation type="journal article" date="2009" name="Stand. Genomic Sci.">
        <title>Complete genome sequence of Stackebrandtia nassauensis type strain (LLR-40K-21).</title>
        <authorList>
            <person name="Munk C."/>
            <person name="Lapidus A."/>
            <person name="Copeland A."/>
            <person name="Jando M."/>
            <person name="Mayilraj S."/>
            <person name="Glavina Del Rio T."/>
            <person name="Nolan M."/>
            <person name="Chen F."/>
            <person name="Lucas S."/>
            <person name="Tice H."/>
            <person name="Cheng J.F."/>
            <person name="Han C."/>
            <person name="Detter J.C."/>
            <person name="Bruce D."/>
            <person name="Goodwin L."/>
            <person name="Chain P."/>
            <person name="Pitluck S."/>
            <person name="Goker M."/>
            <person name="Ovchinikova G."/>
            <person name="Pati A."/>
            <person name="Ivanova N."/>
            <person name="Mavromatis K."/>
            <person name="Chen A."/>
            <person name="Palaniappan K."/>
            <person name="Land M."/>
            <person name="Hauser L."/>
            <person name="Chang Y.J."/>
            <person name="Jeffries C.D."/>
            <person name="Bristow J."/>
            <person name="Eisen J.A."/>
            <person name="Markowitz V."/>
            <person name="Hugenholtz P."/>
            <person name="Kyrpides N.C."/>
            <person name="Klenk H.P."/>
        </authorList>
    </citation>
    <scope>NUCLEOTIDE SEQUENCE [LARGE SCALE GENOMIC DNA]</scope>
    <source>
        <strain evidence="2">DSM 44728 / CIP 108903 / NRRL B-16338 / NBRC 102104 / LLR-40K-21</strain>
    </source>
</reference>
<dbReference type="HOGENOM" id="CLU_049031_0_0_11"/>
<protein>
    <submittedName>
        <fullName evidence="1">Uncharacterized protein</fullName>
    </submittedName>
</protein>
<accession>D3PZZ5</accession>
<dbReference type="SUPFAM" id="SSF69118">
    <property type="entry name" value="AhpD-like"/>
    <property type="match status" value="1"/>
</dbReference>
<organism evidence="1 2">
    <name type="scientific">Stackebrandtia nassauensis (strain DSM 44728 / CIP 108903 / NRRL B-16338 / NBRC 102104 / LLR-40K-21)</name>
    <dbReference type="NCBI Taxonomy" id="446470"/>
    <lineage>
        <taxon>Bacteria</taxon>
        <taxon>Bacillati</taxon>
        <taxon>Actinomycetota</taxon>
        <taxon>Actinomycetes</taxon>
        <taxon>Glycomycetales</taxon>
        <taxon>Glycomycetaceae</taxon>
        <taxon>Stackebrandtia</taxon>
    </lineage>
</organism>
<dbReference type="InterPro" id="IPR029032">
    <property type="entry name" value="AhpD-like"/>
</dbReference>
<dbReference type="eggNOG" id="COG2128">
    <property type="taxonomic scope" value="Bacteria"/>
</dbReference>
<sequence>MSSMVRHVRPVAPRWARGVVADVYRHVGSEFADIGPTVRMASPTPEILAPGWALLWESRLAGELPLPHKLLAGLGVAQANRCGHDEDDWLAALRRAGAGELAEQVAAGGPPDEARLTRLFDWARATAFDPSARMPVRLRPKPAPELIGTVLFAHFRDRMSLAMLAPGLSPGIEAAASAPLWRNSRPVLRPGDTLTLLKRTGKTPDWGADSPVGIAYGALAANAARGAGMMSAEAAHTVTEVIAAYRGRIQPDPSLICLGELNRLSEADRFAARAAILAGLAPAELTDADVLAWRATDRHLSDHCTVLLLAYGAMTAVAHIEADIA</sequence>
<gene>
    <name evidence="1" type="ordered locus">Snas_5896</name>
</gene>
<dbReference type="EMBL" id="CP001778">
    <property type="protein sequence ID" value="ADD45524.1"/>
    <property type="molecule type" value="Genomic_DNA"/>
</dbReference>
<dbReference type="KEGG" id="sna:Snas_5896"/>
<evidence type="ECO:0000313" key="2">
    <source>
        <dbReference type="Proteomes" id="UP000000844"/>
    </source>
</evidence>
<dbReference type="STRING" id="446470.Snas_5896"/>
<dbReference type="Proteomes" id="UP000000844">
    <property type="component" value="Chromosome"/>
</dbReference>
<keyword evidence="2" id="KW-1185">Reference proteome</keyword>
<dbReference type="OrthoDB" id="3296212at2"/>
<evidence type="ECO:0000313" key="1">
    <source>
        <dbReference type="EMBL" id="ADD45524.1"/>
    </source>
</evidence>